<comment type="similarity">
    <text evidence="8">Belongs to the G-protein coupled receptor 1 family.</text>
</comment>
<keyword evidence="4 8" id="KW-0297">G-protein coupled receptor</keyword>
<dbReference type="PROSITE" id="PS00237">
    <property type="entry name" value="G_PROTEIN_RECEP_F1_1"/>
    <property type="match status" value="1"/>
</dbReference>
<protein>
    <recommendedName>
        <fullName evidence="9">Olfactory receptor</fullName>
    </recommendedName>
</protein>
<feature type="transmembrane region" description="Helical" evidence="9">
    <location>
        <begin position="208"/>
        <end position="226"/>
    </location>
</feature>
<keyword evidence="11" id="KW-1185">Reference proteome</keyword>
<dbReference type="Gene3D" id="1.20.1070.10">
    <property type="entry name" value="Rhodopsin 7-helix transmembrane proteins"/>
    <property type="match status" value="1"/>
</dbReference>
<organism evidence="11 12">
    <name type="scientific">Eublepharis macularius</name>
    <name type="common">Leopard gecko</name>
    <name type="synonym">Cyrtodactylus macularius</name>
    <dbReference type="NCBI Taxonomy" id="481883"/>
    <lineage>
        <taxon>Eukaryota</taxon>
        <taxon>Metazoa</taxon>
        <taxon>Chordata</taxon>
        <taxon>Craniata</taxon>
        <taxon>Vertebrata</taxon>
        <taxon>Euteleostomi</taxon>
        <taxon>Lepidosauria</taxon>
        <taxon>Squamata</taxon>
        <taxon>Bifurcata</taxon>
        <taxon>Gekkota</taxon>
        <taxon>Eublepharidae</taxon>
        <taxon>Eublepharinae</taxon>
        <taxon>Eublepharis</taxon>
    </lineage>
</organism>
<dbReference type="FunFam" id="1.20.1070.10:FF:000003">
    <property type="entry name" value="Olfactory receptor"/>
    <property type="match status" value="1"/>
</dbReference>
<evidence type="ECO:0000256" key="3">
    <source>
        <dbReference type="ARBA" id="ARBA00022989"/>
    </source>
</evidence>
<dbReference type="InterPro" id="IPR017452">
    <property type="entry name" value="GPCR_Rhodpsn_7TM"/>
</dbReference>
<evidence type="ECO:0000256" key="9">
    <source>
        <dbReference type="RuleBase" id="RU363047"/>
    </source>
</evidence>
<dbReference type="GO" id="GO:0004930">
    <property type="term" value="F:G protein-coupled receptor activity"/>
    <property type="evidence" value="ECO:0007669"/>
    <property type="project" value="UniProtKB-KW"/>
</dbReference>
<keyword evidence="9" id="KW-1003">Cell membrane</keyword>
<dbReference type="KEGG" id="emc:129324222"/>
<keyword evidence="6 8" id="KW-0675">Receptor</keyword>
<dbReference type="SUPFAM" id="SSF81321">
    <property type="entry name" value="Family A G protein-coupled receptor-like"/>
    <property type="match status" value="1"/>
</dbReference>
<keyword evidence="9" id="KW-0552">Olfaction</keyword>
<evidence type="ECO:0000256" key="4">
    <source>
        <dbReference type="ARBA" id="ARBA00023040"/>
    </source>
</evidence>
<dbReference type="PANTHER" id="PTHR48018">
    <property type="entry name" value="OLFACTORY RECEPTOR"/>
    <property type="match status" value="1"/>
</dbReference>
<keyword evidence="5 9" id="KW-0472">Membrane</keyword>
<feature type="transmembrane region" description="Helical" evidence="9">
    <location>
        <begin position="25"/>
        <end position="48"/>
    </location>
</feature>
<feature type="transmembrane region" description="Helical" evidence="9">
    <location>
        <begin position="272"/>
        <end position="292"/>
    </location>
</feature>
<dbReference type="AlphaFoldDB" id="A0AA97KQB6"/>
<evidence type="ECO:0000256" key="2">
    <source>
        <dbReference type="ARBA" id="ARBA00022692"/>
    </source>
</evidence>
<dbReference type="Pfam" id="PF13853">
    <property type="entry name" value="7tm_4"/>
    <property type="match status" value="1"/>
</dbReference>
<evidence type="ECO:0000256" key="5">
    <source>
        <dbReference type="ARBA" id="ARBA00023136"/>
    </source>
</evidence>
<dbReference type="GeneID" id="129324222"/>
<evidence type="ECO:0000256" key="8">
    <source>
        <dbReference type="RuleBase" id="RU000688"/>
    </source>
</evidence>
<dbReference type="RefSeq" id="XP_054827329.1">
    <property type="nucleotide sequence ID" value="XM_054971354.1"/>
</dbReference>
<evidence type="ECO:0000313" key="12">
    <source>
        <dbReference type="RefSeq" id="XP_054827329.1"/>
    </source>
</evidence>
<gene>
    <name evidence="12" type="primary">LOC129324222</name>
</gene>
<evidence type="ECO:0000256" key="1">
    <source>
        <dbReference type="ARBA" id="ARBA00004141"/>
    </source>
</evidence>
<evidence type="ECO:0000259" key="10">
    <source>
        <dbReference type="PROSITE" id="PS50262"/>
    </source>
</evidence>
<evidence type="ECO:0000256" key="7">
    <source>
        <dbReference type="ARBA" id="ARBA00023224"/>
    </source>
</evidence>
<feature type="domain" description="G-protein coupled receptors family 1 profile" evidence="10">
    <location>
        <begin position="41"/>
        <end position="290"/>
    </location>
</feature>
<dbReference type="Proteomes" id="UP001190640">
    <property type="component" value="Chromosome 2"/>
</dbReference>
<reference evidence="12" key="1">
    <citation type="submission" date="2025-08" db="UniProtKB">
        <authorList>
            <consortium name="RefSeq"/>
        </authorList>
    </citation>
    <scope>IDENTIFICATION</scope>
    <source>
        <tissue evidence="12">Blood</tissue>
    </source>
</reference>
<dbReference type="InterPro" id="IPR000725">
    <property type="entry name" value="Olfact_rcpt"/>
</dbReference>
<dbReference type="GO" id="GO:0004984">
    <property type="term" value="F:olfactory receptor activity"/>
    <property type="evidence" value="ECO:0007669"/>
    <property type="project" value="InterPro"/>
</dbReference>
<dbReference type="InterPro" id="IPR000276">
    <property type="entry name" value="GPCR_Rhodpsn"/>
</dbReference>
<dbReference type="PRINTS" id="PR00245">
    <property type="entry name" value="OLFACTORYR"/>
</dbReference>
<proteinExistence type="inferred from homology"/>
<keyword evidence="3 9" id="KW-1133">Transmembrane helix</keyword>
<feature type="transmembrane region" description="Helical" evidence="9">
    <location>
        <begin position="238"/>
        <end position="260"/>
    </location>
</feature>
<evidence type="ECO:0000313" key="11">
    <source>
        <dbReference type="Proteomes" id="UP001190640"/>
    </source>
</evidence>
<feature type="transmembrane region" description="Helical" evidence="9">
    <location>
        <begin position="91"/>
        <end position="109"/>
    </location>
</feature>
<sequence length="312" mass="35027">MPDDNKTTVTHFILLGFPGSPVTQVVLFMIFLLLYSMILLGNTGLIVLIRISPQLHTPMYFFLCNLSLVDICYSSVIVPQMLVNFLSEKKVISYAGCGLQFHFFCAFADTESYILASMAYDRYVAICNPLLYSAMMSPKICILLVTLSYFGGTMSGLVHTSFAFRLSYCGPNVINHFFCDLPLLLKLSCSDTSLNELLLFTYGTSMEILSSSIIIISYILIVFSVLKMRSAAAMRKTFSTCASHMISVIIYQGTILFIYSRPSSWYSPTSDKYIAVFYTIIVPVLNPLVYSLRNKDVKDAFWKVIDSKVLAN</sequence>
<keyword evidence="9" id="KW-0716">Sensory transduction</keyword>
<comment type="subcellular location">
    <subcellularLocation>
        <location evidence="9">Cell membrane</location>
        <topology evidence="9">Multi-pass membrane protein</topology>
    </subcellularLocation>
    <subcellularLocation>
        <location evidence="1">Membrane</location>
        <topology evidence="1">Multi-pass membrane protein</topology>
    </subcellularLocation>
</comment>
<feature type="transmembrane region" description="Helical" evidence="9">
    <location>
        <begin position="60"/>
        <end position="79"/>
    </location>
</feature>
<keyword evidence="7 8" id="KW-0807">Transducer</keyword>
<name>A0AA97KQB6_EUBMA</name>
<dbReference type="PROSITE" id="PS50262">
    <property type="entry name" value="G_PROTEIN_RECEP_F1_2"/>
    <property type="match status" value="1"/>
</dbReference>
<dbReference type="GO" id="GO:0005886">
    <property type="term" value="C:plasma membrane"/>
    <property type="evidence" value="ECO:0007669"/>
    <property type="project" value="UniProtKB-SubCell"/>
</dbReference>
<keyword evidence="2 8" id="KW-0812">Transmembrane</keyword>
<dbReference type="PRINTS" id="PR00237">
    <property type="entry name" value="GPCRRHODOPSN"/>
</dbReference>
<evidence type="ECO:0000256" key="6">
    <source>
        <dbReference type="ARBA" id="ARBA00023170"/>
    </source>
</evidence>
<accession>A0AA97KQB6</accession>